<keyword evidence="12" id="KW-1185">Reference proteome</keyword>
<dbReference type="GO" id="GO:0043005">
    <property type="term" value="C:neuron projection"/>
    <property type="evidence" value="ECO:0007669"/>
    <property type="project" value="TreeGrafter"/>
</dbReference>
<keyword evidence="7 9" id="KW-0675">Receptor</keyword>
<dbReference type="Pfam" id="PF00001">
    <property type="entry name" value="7tm_1"/>
    <property type="match status" value="1"/>
</dbReference>
<dbReference type="PROSITE" id="PS50262">
    <property type="entry name" value="G_PROTEIN_RECEP_F1_2"/>
    <property type="match status" value="1"/>
</dbReference>
<evidence type="ECO:0000256" key="8">
    <source>
        <dbReference type="ARBA" id="ARBA00023224"/>
    </source>
</evidence>
<dbReference type="InterPro" id="IPR000276">
    <property type="entry name" value="GPCR_Rhodpsn"/>
</dbReference>
<keyword evidence="6 10" id="KW-0472">Membrane</keyword>
<dbReference type="AlphaFoldDB" id="A0AAF3FIV3"/>
<proteinExistence type="inferred from homology"/>
<feature type="domain" description="G-protein coupled receptors family 1 profile" evidence="11">
    <location>
        <begin position="38"/>
        <end position="302"/>
    </location>
</feature>
<keyword evidence="3 9" id="KW-0812">Transmembrane</keyword>
<reference evidence="13" key="1">
    <citation type="submission" date="2024-02" db="UniProtKB">
        <authorList>
            <consortium name="WormBaseParasite"/>
        </authorList>
    </citation>
    <scope>IDENTIFICATION</scope>
</reference>
<evidence type="ECO:0000256" key="2">
    <source>
        <dbReference type="ARBA" id="ARBA00022475"/>
    </source>
</evidence>
<dbReference type="CDD" id="cd00637">
    <property type="entry name" value="7tm_classA_rhodopsin-like"/>
    <property type="match status" value="1"/>
</dbReference>
<feature type="transmembrane region" description="Helical" evidence="10">
    <location>
        <begin position="283"/>
        <end position="304"/>
    </location>
</feature>
<keyword evidence="4 10" id="KW-1133">Transmembrane helix</keyword>
<dbReference type="PROSITE" id="PS00237">
    <property type="entry name" value="G_PROTEIN_RECEP_F1_1"/>
    <property type="match status" value="1"/>
</dbReference>
<evidence type="ECO:0000256" key="9">
    <source>
        <dbReference type="RuleBase" id="RU000688"/>
    </source>
</evidence>
<dbReference type="WBParaSite" id="MBELARI_LOCUS6874">
    <property type="protein sequence ID" value="MBELARI_LOCUS6874"/>
    <property type="gene ID" value="MBELARI_LOCUS6874"/>
</dbReference>
<evidence type="ECO:0000259" key="11">
    <source>
        <dbReference type="PROSITE" id="PS50262"/>
    </source>
</evidence>
<evidence type="ECO:0000256" key="10">
    <source>
        <dbReference type="SAM" id="Phobius"/>
    </source>
</evidence>
<dbReference type="GO" id="GO:0042277">
    <property type="term" value="F:peptide binding"/>
    <property type="evidence" value="ECO:0007669"/>
    <property type="project" value="TreeGrafter"/>
</dbReference>
<accession>A0AAF3FIV3</accession>
<dbReference type="Gene3D" id="1.20.1070.10">
    <property type="entry name" value="Rhodopsin 7-helix transmembrane proteins"/>
    <property type="match status" value="1"/>
</dbReference>
<evidence type="ECO:0000256" key="7">
    <source>
        <dbReference type="ARBA" id="ARBA00023170"/>
    </source>
</evidence>
<dbReference type="InterPro" id="IPR017452">
    <property type="entry name" value="GPCR_Rhodpsn_7TM"/>
</dbReference>
<comment type="subcellular location">
    <subcellularLocation>
        <location evidence="1">Cell membrane</location>
        <topology evidence="1">Multi-pass membrane protein</topology>
    </subcellularLocation>
</comment>
<evidence type="ECO:0000256" key="3">
    <source>
        <dbReference type="ARBA" id="ARBA00022692"/>
    </source>
</evidence>
<organism evidence="12 13">
    <name type="scientific">Mesorhabditis belari</name>
    <dbReference type="NCBI Taxonomy" id="2138241"/>
    <lineage>
        <taxon>Eukaryota</taxon>
        <taxon>Metazoa</taxon>
        <taxon>Ecdysozoa</taxon>
        <taxon>Nematoda</taxon>
        <taxon>Chromadorea</taxon>
        <taxon>Rhabditida</taxon>
        <taxon>Rhabditina</taxon>
        <taxon>Rhabditomorpha</taxon>
        <taxon>Rhabditoidea</taxon>
        <taxon>Rhabditidae</taxon>
        <taxon>Mesorhabditinae</taxon>
        <taxon>Mesorhabditis</taxon>
    </lineage>
</organism>
<dbReference type="PANTHER" id="PTHR24229:SF50">
    <property type="entry name" value="G-PROTEIN COUPLED RECEPTORS FAMILY 1 PROFILE DOMAIN-CONTAINING PROTEIN"/>
    <property type="match status" value="1"/>
</dbReference>
<name>A0AAF3FIV3_9BILA</name>
<feature type="transmembrane region" description="Helical" evidence="10">
    <location>
        <begin position="192"/>
        <end position="214"/>
    </location>
</feature>
<comment type="similarity">
    <text evidence="9">Belongs to the G-protein coupled receptor 1 family.</text>
</comment>
<dbReference type="PANTHER" id="PTHR24229">
    <property type="entry name" value="NEUROPEPTIDES RECEPTOR"/>
    <property type="match status" value="1"/>
</dbReference>
<evidence type="ECO:0000313" key="13">
    <source>
        <dbReference type="WBParaSite" id="MBELARI_LOCUS6874"/>
    </source>
</evidence>
<evidence type="ECO:0000313" key="12">
    <source>
        <dbReference type="Proteomes" id="UP000887575"/>
    </source>
</evidence>
<dbReference type="SUPFAM" id="SSF81321">
    <property type="entry name" value="Family A G protein-coupled receptor-like"/>
    <property type="match status" value="1"/>
</dbReference>
<feature type="transmembrane region" description="Helical" evidence="10">
    <location>
        <begin position="58"/>
        <end position="79"/>
    </location>
</feature>
<evidence type="ECO:0000256" key="6">
    <source>
        <dbReference type="ARBA" id="ARBA00023136"/>
    </source>
</evidence>
<dbReference type="GO" id="GO:0005886">
    <property type="term" value="C:plasma membrane"/>
    <property type="evidence" value="ECO:0007669"/>
    <property type="project" value="UniProtKB-SubCell"/>
</dbReference>
<feature type="transmembrane region" description="Helical" evidence="10">
    <location>
        <begin position="20"/>
        <end position="46"/>
    </location>
</feature>
<keyword evidence="5 9" id="KW-0297">G-protein coupled receptor</keyword>
<protein>
    <recommendedName>
        <fullName evidence="11">G-protein coupled receptors family 1 profile domain-containing protein</fullName>
    </recommendedName>
</protein>
<sequence>MMNSSSPSSPSSMGDEGAAALRLALTLTHLILVLIGTFNLLVIFLVIVRPYMRSITNVYMVSLCLADFIYLVNLSFVAATQLNNKSWPFGNAICTLFHGSEATGKYASVLFVVLLAADRYCAMCRPSLCSKYRNYRTAIVLSLAAWLAALAISLPLYIVSEEIPIRLHENPFQPPSHVLCIAKWSGHGLARMYISLSSVFIFVIPLVLIIYCYFHILNKLREAVKGSKRLRRASSTRAPYHRVTRLVLWVVIFHVICWSPYWIFNLLSSIFRVRISSQLERIVINIIHLFPYINCALNPLLYAVTADNFRIAFRSVFCCKAEATETENGKPYIATRSTYHRTGTTINGSPVLGERSVFQLEKKDSVNKEETTLEKIIPPILDQIGVRLEPHRSVSTGRLSIRRSFCNGDEAWRQCSQDEIRKMSR</sequence>
<dbReference type="SMART" id="SM01381">
    <property type="entry name" value="7TM_GPCR_Srsx"/>
    <property type="match status" value="1"/>
</dbReference>
<evidence type="ECO:0000256" key="5">
    <source>
        <dbReference type="ARBA" id="ARBA00023040"/>
    </source>
</evidence>
<dbReference type="Proteomes" id="UP000887575">
    <property type="component" value="Unassembled WGS sequence"/>
</dbReference>
<dbReference type="PRINTS" id="PR00237">
    <property type="entry name" value="GPCRRHODOPSN"/>
</dbReference>
<feature type="transmembrane region" description="Helical" evidence="10">
    <location>
        <begin position="246"/>
        <end position="263"/>
    </location>
</feature>
<evidence type="ECO:0000256" key="4">
    <source>
        <dbReference type="ARBA" id="ARBA00022989"/>
    </source>
</evidence>
<dbReference type="GO" id="GO:0004930">
    <property type="term" value="F:G protein-coupled receptor activity"/>
    <property type="evidence" value="ECO:0007669"/>
    <property type="project" value="UniProtKB-KW"/>
</dbReference>
<feature type="transmembrane region" description="Helical" evidence="10">
    <location>
        <begin position="106"/>
        <end position="123"/>
    </location>
</feature>
<evidence type="ECO:0000256" key="1">
    <source>
        <dbReference type="ARBA" id="ARBA00004651"/>
    </source>
</evidence>
<keyword evidence="2" id="KW-1003">Cell membrane</keyword>
<feature type="transmembrane region" description="Helical" evidence="10">
    <location>
        <begin position="135"/>
        <end position="158"/>
    </location>
</feature>
<keyword evidence="8 9" id="KW-0807">Transducer</keyword>